<keyword evidence="2" id="KW-0732">Signal</keyword>
<sequence>MHFINPLLIAATLLPALAHGYLAICYTGSNCQGGAGSVVGNDNRLCINVVGRKSCRLWGHQGPGGGAGWIRYIPCKECSSNCWAYGCVSKLVGQGSVCYNLDPDGYRDAFFLTQSNAGCLIGKRDGNETEVPEELKGRDTPEGES</sequence>
<keyword evidence="4" id="KW-1185">Reference proteome</keyword>
<dbReference type="AlphaFoldDB" id="A0AAJ0H7P5"/>
<dbReference type="EMBL" id="JAUIQD010000008">
    <property type="protein sequence ID" value="KAK3342181.1"/>
    <property type="molecule type" value="Genomic_DNA"/>
</dbReference>
<evidence type="ECO:0000313" key="3">
    <source>
        <dbReference type="EMBL" id="KAK3342181.1"/>
    </source>
</evidence>
<feature type="chain" id="PRO_5042592447" description="Secreted protein" evidence="2">
    <location>
        <begin position="24"/>
        <end position="145"/>
    </location>
</feature>
<protein>
    <recommendedName>
        <fullName evidence="5">Secreted protein</fullName>
    </recommendedName>
</protein>
<comment type="caution">
    <text evidence="3">The sequence shown here is derived from an EMBL/GenBank/DDBJ whole genome shotgun (WGS) entry which is preliminary data.</text>
</comment>
<evidence type="ECO:0008006" key="5">
    <source>
        <dbReference type="Google" id="ProtNLM"/>
    </source>
</evidence>
<feature type="region of interest" description="Disordered" evidence="1">
    <location>
        <begin position="123"/>
        <end position="145"/>
    </location>
</feature>
<dbReference type="Proteomes" id="UP001275084">
    <property type="component" value="Unassembled WGS sequence"/>
</dbReference>
<organism evidence="3 4">
    <name type="scientific">Lasiosphaeria hispida</name>
    <dbReference type="NCBI Taxonomy" id="260671"/>
    <lineage>
        <taxon>Eukaryota</taxon>
        <taxon>Fungi</taxon>
        <taxon>Dikarya</taxon>
        <taxon>Ascomycota</taxon>
        <taxon>Pezizomycotina</taxon>
        <taxon>Sordariomycetes</taxon>
        <taxon>Sordariomycetidae</taxon>
        <taxon>Sordariales</taxon>
        <taxon>Lasiosphaeriaceae</taxon>
        <taxon>Lasiosphaeria</taxon>
    </lineage>
</organism>
<evidence type="ECO:0000313" key="4">
    <source>
        <dbReference type="Proteomes" id="UP001275084"/>
    </source>
</evidence>
<accession>A0AAJ0H7P5</accession>
<evidence type="ECO:0000256" key="2">
    <source>
        <dbReference type="SAM" id="SignalP"/>
    </source>
</evidence>
<evidence type="ECO:0000256" key="1">
    <source>
        <dbReference type="SAM" id="MobiDB-lite"/>
    </source>
</evidence>
<proteinExistence type="predicted"/>
<gene>
    <name evidence="3" type="ORF">B0T25DRAFT_574484</name>
</gene>
<name>A0AAJ0H7P5_9PEZI</name>
<feature type="signal peptide" evidence="2">
    <location>
        <begin position="1"/>
        <end position="23"/>
    </location>
</feature>
<reference evidence="3" key="2">
    <citation type="submission" date="2023-06" db="EMBL/GenBank/DDBJ databases">
        <authorList>
            <consortium name="Lawrence Berkeley National Laboratory"/>
            <person name="Haridas S."/>
            <person name="Hensen N."/>
            <person name="Bonometti L."/>
            <person name="Westerberg I."/>
            <person name="Brannstrom I.O."/>
            <person name="Guillou S."/>
            <person name="Cros-Aarteil S."/>
            <person name="Calhoun S."/>
            <person name="Kuo A."/>
            <person name="Mondo S."/>
            <person name="Pangilinan J."/>
            <person name="Riley R."/>
            <person name="Labutti K."/>
            <person name="Andreopoulos B."/>
            <person name="Lipzen A."/>
            <person name="Chen C."/>
            <person name="Yanf M."/>
            <person name="Daum C."/>
            <person name="Ng V."/>
            <person name="Clum A."/>
            <person name="Steindorff A."/>
            <person name="Ohm R."/>
            <person name="Martin F."/>
            <person name="Silar P."/>
            <person name="Natvig D."/>
            <person name="Lalanne C."/>
            <person name="Gautier V."/>
            <person name="Ament-Velasquez S.L."/>
            <person name="Kruys A."/>
            <person name="Hutchinson M.I."/>
            <person name="Powell A.J."/>
            <person name="Barry K."/>
            <person name="Miller A.N."/>
            <person name="Grigoriev I.V."/>
            <person name="Debuchy R."/>
            <person name="Gladieux P."/>
            <person name="Thoren M.H."/>
            <person name="Johannesson H."/>
        </authorList>
    </citation>
    <scope>NUCLEOTIDE SEQUENCE</scope>
    <source>
        <strain evidence="3">CBS 955.72</strain>
    </source>
</reference>
<reference evidence="3" key="1">
    <citation type="journal article" date="2023" name="Mol. Phylogenet. Evol.">
        <title>Genome-scale phylogeny and comparative genomics of the fungal order Sordariales.</title>
        <authorList>
            <person name="Hensen N."/>
            <person name="Bonometti L."/>
            <person name="Westerberg I."/>
            <person name="Brannstrom I.O."/>
            <person name="Guillou S."/>
            <person name="Cros-Aarteil S."/>
            <person name="Calhoun S."/>
            <person name="Haridas S."/>
            <person name="Kuo A."/>
            <person name="Mondo S."/>
            <person name="Pangilinan J."/>
            <person name="Riley R."/>
            <person name="LaButti K."/>
            <person name="Andreopoulos B."/>
            <person name="Lipzen A."/>
            <person name="Chen C."/>
            <person name="Yan M."/>
            <person name="Daum C."/>
            <person name="Ng V."/>
            <person name="Clum A."/>
            <person name="Steindorff A."/>
            <person name="Ohm R.A."/>
            <person name="Martin F."/>
            <person name="Silar P."/>
            <person name="Natvig D.O."/>
            <person name="Lalanne C."/>
            <person name="Gautier V."/>
            <person name="Ament-Velasquez S.L."/>
            <person name="Kruys A."/>
            <person name="Hutchinson M.I."/>
            <person name="Powell A.J."/>
            <person name="Barry K."/>
            <person name="Miller A.N."/>
            <person name="Grigoriev I.V."/>
            <person name="Debuchy R."/>
            <person name="Gladieux P."/>
            <person name="Hiltunen Thoren M."/>
            <person name="Johannesson H."/>
        </authorList>
    </citation>
    <scope>NUCLEOTIDE SEQUENCE</scope>
    <source>
        <strain evidence="3">CBS 955.72</strain>
    </source>
</reference>